<reference evidence="1" key="1">
    <citation type="submission" date="2023-05" db="EMBL/GenBank/DDBJ databases">
        <authorList>
            <person name="Stuckert A."/>
        </authorList>
    </citation>
    <scope>NUCLEOTIDE SEQUENCE</scope>
</reference>
<comment type="caution">
    <text evidence="1">The sequence shown here is derived from an EMBL/GenBank/DDBJ whole genome shotgun (WGS) entry which is preliminary data.</text>
</comment>
<evidence type="ECO:0000313" key="2">
    <source>
        <dbReference type="Proteomes" id="UP001162483"/>
    </source>
</evidence>
<dbReference type="EMBL" id="CATNWA010017937">
    <property type="protein sequence ID" value="CAI9604135.1"/>
    <property type="molecule type" value="Genomic_DNA"/>
</dbReference>
<organism evidence="1 2">
    <name type="scientific">Staurois parvus</name>
    <dbReference type="NCBI Taxonomy" id="386267"/>
    <lineage>
        <taxon>Eukaryota</taxon>
        <taxon>Metazoa</taxon>
        <taxon>Chordata</taxon>
        <taxon>Craniata</taxon>
        <taxon>Vertebrata</taxon>
        <taxon>Euteleostomi</taxon>
        <taxon>Amphibia</taxon>
        <taxon>Batrachia</taxon>
        <taxon>Anura</taxon>
        <taxon>Neobatrachia</taxon>
        <taxon>Ranoidea</taxon>
        <taxon>Ranidae</taxon>
        <taxon>Staurois</taxon>
    </lineage>
</organism>
<gene>
    <name evidence="1" type="ORF">SPARVUS_LOCUS13422105</name>
</gene>
<name>A0ABN9G426_9NEOB</name>
<sequence length="34" mass="3449">MSCQSTPVYASSSMPTSVASSVQSISAHQCSLSV</sequence>
<dbReference type="Proteomes" id="UP001162483">
    <property type="component" value="Unassembled WGS sequence"/>
</dbReference>
<feature type="non-terminal residue" evidence="1">
    <location>
        <position position="34"/>
    </location>
</feature>
<evidence type="ECO:0000313" key="1">
    <source>
        <dbReference type="EMBL" id="CAI9604135.1"/>
    </source>
</evidence>
<proteinExistence type="predicted"/>
<protein>
    <submittedName>
        <fullName evidence="1">Uncharacterized protein</fullName>
    </submittedName>
</protein>
<accession>A0ABN9G426</accession>
<keyword evidence="2" id="KW-1185">Reference proteome</keyword>